<organism evidence="1 2">
    <name type="scientific">Coemansia aciculifera</name>
    <dbReference type="NCBI Taxonomy" id="417176"/>
    <lineage>
        <taxon>Eukaryota</taxon>
        <taxon>Fungi</taxon>
        <taxon>Fungi incertae sedis</taxon>
        <taxon>Zoopagomycota</taxon>
        <taxon>Kickxellomycotina</taxon>
        <taxon>Kickxellomycetes</taxon>
        <taxon>Kickxellales</taxon>
        <taxon>Kickxellaceae</taxon>
        <taxon>Coemansia</taxon>
    </lineage>
</organism>
<comment type="caution">
    <text evidence="1">The sequence shown here is derived from an EMBL/GenBank/DDBJ whole genome shotgun (WGS) entry which is preliminary data.</text>
</comment>
<proteinExistence type="predicted"/>
<gene>
    <name evidence="1" type="ORF">IWW38_006022</name>
</gene>
<dbReference type="Proteomes" id="UP001139981">
    <property type="component" value="Unassembled WGS sequence"/>
</dbReference>
<protein>
    <submittedName>
        <fullName evidence="1">Uncharacterized protein</fullName>
    </submittedName>
</protein>
<accession>A0ACC1LU81</accession>
<name>A0ACC1LU81_9FUNG</name>
<feature type="non-terminal residue" evidence="1">
    <location>
        <position position="1"/>
    </location>
</feature>
<evidence type="ECO:0000313" key="1">
    <source>
        <dbReference type="EMBL" id="KAJ2880007.1"/>
    </source>
</evidence>
<evidence type="ECO:0000313" key="2">
    <source>
        <dbReference type="Proteomes" id="UP001139981"/>
    </source>
</evidence>
<dbReference type="EMBL" id="JANBVB010003193">
    <property type="protein sequence ID" value="KAJ2880007.1"/>
    <property type="molecule type" value="Genomic_DNA"/>
</dbReference>
<sequence>ILKPLDPAFIEYLLADGIILPDPDEVPAYSGFKIEETGSDDEWGAGSDDDEEEEVAVDIESTSAEIRRAIDRLGGKVMPRMNWSAPKDASWMAMGNTLECRTPSDIYVLLKSSDKVSGDLINGGRYIAKSDDEQHRFEPELVLRQWASLVPSMEFRCFVKNKRLVAMSQIDYEHYEFLEDMRSEIETKLSTFFEEHVRDVFPSDCYCYDAYVAQTVDRVLVIDFEPWTPSVDSCLFEWRELVKVGDSDECLGLRLFPKGVSSMGHFSGKYTKNRYPIEVTDDQYRGSMVELIKSVVELTRTQDASGDK</sequence>
<keyword evidence="2" id="KW-1185">Reference proteome</keyword>
<reference evidence="1" key="1">
    <citation type="submission" date="2022-07" db="EMBL/GenBank/DDBJ databases">
        <title>Phylogenomic reconstructions and comparative analyses of Kickxellomycotina fungi.</title>
        <authorList>
            <person name="Reynolds N.K."/>
            <person name="Stajich J.E."/>
            <person name="Barry K."/>
            <person name="Grigoriev I.V."/>
            <person name="Crous P."/>
            <person name="Smith M.E."/>
        </authorList>
    </citation>
    <scope>NUCLEOTIDE SEQUENCE</scope>
    <source>
        <strain evidence="1">CBS 190363</strain>
    </source>
</reference>